<dbReference type="PANTHER" id="PTHR30250:SF29">
    <property type="entry name" value="POLYSACCHARIDE BIOSYNTHESIS PROTEIN C-TERMINAL DOMAIN-CONTAINING PROTEIN"/>
    <property type="match status" value="1"/>
</dbReference>
<keyword evidence="5 6" id="KW-0472">Membrane</keyword>
<sequence length="545" mass="60176">MNADQSFTGKNILKSALLLTIVGIIIKVLSAVYRIPFQNIVGDIGYYIYQQVYPFYGVAFILSTYGFPVVISKLIAELTPTNKAEARKVLFVSFIFLSLLFIALFFIFYTYAEKIASLMGDEHLTLPIKTVAFTYLFVPIVSVIRGYFQGHNNMRPTAISQFVDQFVRVVTILLITYFLVAYGQSIYTTAAGAVAGSIAGACCGAIILCFYWLKRKKDEPQQSTKRNVMKYTSLSIIKTLSRDGLTICISSLLLILLQLADSMTLYSQLVKSKLFSATDAKIAKGIFDRGQPLIQLGTVLAASMSLTVVPLISSAKVRADFQNIKEKVDLSFRICIIAGVGASLGLMAIIKPANLMLYTDMNGSYVLAILACTIIFCSLALTAAGVIQGLGSCIIPALCIIIGVICKLFLNYMFVPLFGTYGAASATVLASLVIAMLLIKHLSNMVEIQSLKSYFIKALLAGAWMVCCLIGYQILFHKLFGISLTTDRFLASVETLTAIFLGAWVYLYSILKMGIFTESELRMLPFGEKFVFIMKRKERRLLKEE</sequence>
<dbReference type="RefSeq" id="WP_173732091.1">
    <property type="nucleotide sequence ID" value="NZ_JABTTE010000023.1"/>
</dbReference>
<proteinExistence type="predicted"/>
<evidence type="ECO:0000256" key="3">
    <source>
        <dbReference type="ARBA" id="ARBA00022692"/>
    </source>
</evidence>
<organism evidence="7 8">
    <name type="scientific">Calidifontibacillus erzurumensis</name>
    <dbReference type="NCBI Taxonomy" id="2741433"/>
    <lineage>
        <taxon>Bacteria</taxon>
        <taxon>Bacillati</taxon>
        <taxon>Bacillota</taxon>
        <taxon>Bacilli</taxon>
        <taxon>Bacillales</taxon>
        <taxon>Bacillaceae</taxon>
        <taxon>Calidifontibacillus/Schinkia group</taxon>
        <taxon>Calidifontibacillus</taxon>
    </lineage>
</organism>
<accession>A0A8J8GIB1</accession>
<feature type="transmembrane region" description="Helical" evidence="6">
    <location>
        <begin position="495"/>
        <end position="515"/>
    </location>
</feature>
<dbReference type="CDD" id="cd13124">
    <property type="entry name" value="MATE_SpoVB_like"/>
    <property type="match status" value="1"/>
</dbReference>
<feature type="transmembrane region" description="Helical" evidence="6">
    <location>
        <begin position="421"/>
        <end position="442"/>
    </location>
</feature>
<dbReference type="PANTHER" id="PTHR30250">
    <property type="entry name" value="PST FAMILY PREDICTED COLANIC ACID TRANSPORTER"/>
    <property type="match status" value="1"/>
</dbReference>
<evidence type="ECO:0000256" key="5">
    <source>
        <dbReference type="ARBA" id="ARBA00023136"/>
    </source>
</evidence>
<keyword evidence="8" id="KW-1185">Reference proteome</keyword>
<feature type="transmembrane region" description="Helical" evidence="6">
    <location>
        <begin position="394"/>
        <end position="415"/>
    </location>
</feature>
<feature type="transmembrane region" description="Helical" evidence="6">
    <location>
        <begin position="454"/>
        <end position="475"/>
    </location>
</feature>
<feature type="transmembrane region" description="Helical" evidence="6">
    <location>
        <begin position="169"/>
        <end position="187"/>
    </location>
</feature>
<dbReference type="PIRSF" id="PIRSF038958">
    <property type="entry name" value="PG_synth_SpoVB"/>
    <property type="match status" value="1"/>
</dbReference>
<feature type="transmembrane region" description="Helical" evidence="6">
    <location>
        <begin position="193"/>
        <end position="213"/>
    </location>
</feature>
<feature type="transmembrane region" description="Helical" evidence="6">
    <location>
        <begin position="334"/>
        <end position="353"/>
    </location>
</feature>
<comment type="subcellular location">
    <subcellularLocation>
        <location evidence="1">Cell membrane</location>
        <topology evidence="1">Multi-pass membrane protein</topology>
    </subcellularLocation>
</comment>
<name>A0A8J8GIB1_9BACI</name>
<evidence type="ECO:0000256" key="2">
    <source>
        <dbReference type="ARBA" id="ARBA00022475"/>
    </source>
</evidence>
<dbReference type="AlphaFoldDB" id="A0A8J8GIB1"/>
<feature type="transmembrane region" description="Helical" evidence="6">
    <location>
        <begin position="12"/>
        <end position="33"/>
    </location>
</feature>
<evidence type="ECO:0000256" key="4">
    <source>
        <dbReference type="ARBA" id="ARBA00022989"/>
    </source>
</evidence>
<feature type="transmembrane region" description="Helical" evidence="6">
    <location>
        <begin position="293"/>
        <end position="313"/>
    </location>
</feature>
<dbReference type="EMBL" id="JABTTE010000023">
    <property type="protein sequence ID" value="NSL52893.1"/>
    <property type="molecule type" value="Genomic_DNA"/>
</dbReference>
<keyword evidence="3 6" id="KW-0812">Transmembrane</keyword>
<dbReference type="InterPro" id="IPR024923">
    <property type="entry name" value="PG_synth_SpoVB"/>
</dbReference>
<feature type="transmembrane region" description="Helical" evidence="6">
    <location>
        <begin position="88"/>
        <end position="111"/>
    </location>
</feature>
<evidence type="ECO:0000256" key="1">
    <source>
        <dbReference type="ARBA" id="ARBA00004651"/>
    </source>
</evidence>
<feature type="transmembrane region" description="Helical" evidence="6">
    <location>
        <begin position="53"/>
        <end position="76"/>
    </location>
</feature>
<feature type="transmembrane region" description="Helical" evidence="6">
    <location>
        <begin position="244"/>
        <end position="266"/>
    </location>
</feature>
<feature type="transmembrane region" description="Helical" evidence="6">
    <location>
        <begin position="365"/>
        <end position="387"/>
    </location>
</feature>
<dbReference type="Pfam" id="PF01943">
    <property type="entry name" value="Polysacc_synt"/>
    <property type="match status" value="1"/>
</dbReference>
<protein>
    <submittedName>
        <fullName evidence="7">Polysaccharide biosynthesis protein</fullName>
    </submittedName>
</protein>
<comment type="caution">
    <text evidence="7">The sequence shown here is derived from an EMBL/GenBank/DDBJ whole genome shotgun (WGS) entry which is preliminary data.</text>
</comment>
<keyword evidence="4 6" id="KW-1133">Transmembrane helix</keyword>
<evidence type="ECO:0000313" key="7">
    <source>
        <dbReference type="EMBL" id="NSL52893.1"/>
    </source>
</evidence>
<gene>
    <name evidence="7" type="ORF">HR057_14145</name>
</gene>
<dbReference type="Proteomes" id="UP000625804">
    <property type="component" value="Unassembled WGS sequence"/>
</dbReference>
<evidence type="ECO:0000313" key="8">
    <source>
        <dbReference type="Proteomes" id="UP000625804"/>
    </source>
</evidence>
<reference evidence="7" key="1">
    <citation type="submission" date="2020-06" db="EMBL/GenBank/DDBJ databases">
        <title>A novel thermopfilic bacterium from Erzurum, Turkey.</title>
        <authorList>
            <person name="Adiguzel A."/>
            <person name="Ay H."/>
            <person name="Baltaci M.O."/>
        </authorList>
    </citation>
    <scope>NUCLEOTIDE SEQUENCE</scope>
    <source>
        <strain evidence="7">P2</strain>
    </source>
</reference>
<dbReference type="InterPro" id="IPR050833">
    <property type="entry name" value="Poly_Biosynth_Transport"/>
</dbReference>
<dbReference type="InterPro" id="IPR002797">
    <property type="entry name" value="Polysacc_synth"/>
</dbReference>
<keyword evidence="2" id="KW-1003">Cell membrane</keyword>
<evidence type="ECO:0000256" key="6">
    <source>
        <dbReference type="SAM" id="Phobius"/>
    </source>
</evidence>
<dbReference type="GO" id="GO:0005886">
    <property type="term" value="C:plasma membrane"/>
    <property type="evidence" value="ECO:0007669"/>
    <property type="project" value="UniProtKB-SubCell"/>
</dbReference>
<feature type="transmembrane region" description="Helical" evidence="6">
    <location>
        <begin position="131"/>
        <end position="148"/>
    </location>
</feature>